<feature type="compositionally biased region" description="Polar residues" evidence="1">
    <location>
        <begin position="190"/>
        <end position="219"/>
    </location>
</feature>
<dbReference type="GO" id="GO:0005886">
    <property type="term" value="C:plasma membrane"/>
    <property type="evidence" value="ECO:0007669"/>
    <property type="project" value="TreeGrafter"/>
</dbReference>
<gene>
    <name evidence="3" type="ORF">PGLA1383_LOCUS13400</name>
</gene>
<dbReference type="EMBL" id="CAJNNV010007395">
    <property type="protein sequence ID" value="CAE8594878.1"/>
    <property type="molecule type" value="Genomic_DNA"/>
</dbReference>
<dbReference type="AlphaFoldDB" id="A0A813E1I3"/>
<evidence type="ECO:0000256" key="1">
    <source>
        <dbReference type="SAM" id="MobiDB-lite"/>
    </source>
</evidence>
<name>A0A813E1I3_POLGL</name>
<sequence length="438" mass="46478">MAQRTRTQRAVRVVCLAAAAAALASVTAFTGGFFAAGAQSRAPAQAALRGFQEFQESEEFEKPAGAAASFASGFRAFGCAAVLALAVLAQGANAQEREGIPSGNAKGDPNLAYDKLLPNRSGKSLLAELGDESFGKAANGSPTTFDKVAYGETKEEKKFAEKYAKNNWTKEEKGTKKSALSSVLLGAAQSVGTVNNPPPNSSRAGSRPTSQQLSRNKGSVSRFVARTNGGPSGQPGDIAGKKVAPTGGTTPANHRPRRTSVYTLVGPPKEESIHGHRGAVPGVSAEVLEGVTHHVRRTGIESILLEGELLKVPLFQRSDSEFVSYLAQTMQGIPVPADTVLYDQGEAGDSMIVVLRGSVTVEVNGLEVMRLQKGDHFGETMLLGIDVTWTATLTSGHSCMIVDISRETFTEALEAFPQEQEFFETLMERFLCHACEQE</sequence>
<comment type="caution">
    <text evidence="3">The sequence shown here is derived from an EMBL/GenBank/DDBJ whole genome shotgun (WGS) entry which is preliminary data.</text>
</comment>
<feature type="region of interest" description="Disordered" evidence="1">
    <location>
        <begin position="190"/>
        <end position="260"/>
    </location>
</feature>
<dbReference type="SUPFAM" id="SSF51206">
    <property type="entry name" value="cAMP-binding domain-like"/>
    <property type="match status" value="1"/>
</dbReference>
<dbReference type="Gene3D" id="2.60.120.10">
    <property type="entry name" value="Jelly Rolls"/>
    <property type="match status" value="1"/>
</dbReference>
<protein>
    <recommendedName>
        <fullName evidence="2">Cyclic nucleotide-binding domain-containing protein</fullName>
    </recommendedName>
</protein>
<dbReference type="GO" id="GO:0042391">
    <property type="term" value="P:regulation of membrane potential"/>
    <property type="evidence" value="ECO:0007669"/>
    <property type="project" value="TreeGrafter"/>
</dbReference>
<dbReference type="PANTHER" id="PTHR10217:SF435">
    <property type="entry name" value="POTASSIUM VOLTAGE-GATED CHANNEL PROTEIN EAG"/>
    <property type="match status" value="1"/>
</dbReference>
<keyword evidence="4" id="KW-1185">Reference proteome</keyword>
<dbReference type="GO" id="GO:0005249">
    <property type="term" value="F:voltage-gated potassium channel activity"/>
    <property type="evidence" value="ECO:0007669"/>
    <property type="project" value="TreeGrafter"/>
</dbReference>
<feature type="domain" description="Cyclic nucleotide-binding" evidence="2">
    <location>
        <begin position="314"/>
        <end position="413"/>
    </location>
</feature>
<dbReference type="InterPro" id="IPR018490">
    <property type="entry name" value="cNMP-bd_dom_sf"/>
</dbReference>
<dbReference type="Pfam" id="PF00027">
    <property type="entry name" value="cNMP_binding"/>
    <property type="match status" value="1"/>
</dbReference>
<dbReference type="InterPro" id="IPR050818">
    <property type="entry name" value="KCNH_animal-type"/>
</dbReference>
<dbReference type="Proteomes" id="UP000654075">
    <property type="component" value="Unassembled WGS sequence"/>
</dbReference>
<reference evidence="3" key="1">
    <citation type="submission" date="2021-02" db="EMBL/GenBank/DDBJ databases">
        <authorList>
            <person name="Dougan E. K."/>
            <person name="Rhodes N."/>
            <person name="Thang M."/>
            <person name="Chan C."/>
        </authorList>
    </citation>
    <scope>NUCLEOTIDE SEQUENCE</scope>
</reference>
<dbReference type="SMART" id="SM00100">
    <property type="entry name" value="cNMP"/>
    <property type="match status" value="1"/>
</dbReference>
<dbReference type="PANTHER" id="PTHR10217">
    <property type="entry name" value="VOLTAGE AND LIGAND GATED POTASSIUM CHANNEL"/>
    <property type="match status" value="1"/>
</dbReference>
<evidence type="ECO:0000313" key="4">
    <source>
        <dbReference type="Proteomes" id="UP000654075"/>
    </source>
</evidence>
<dbReference type="CDD" id="cd00038">
    <property type="entry name" value="CAP_ED"/>
    <property type="match status" value="1"/>
</dbReference>
<dbReference type="PROSITE" id="PS50042">
    <property type="entry name" value="CNMP_BINDING_3"/>
    <property type="match status" value="1"/>
</dbReference>
<evidence type="ECO:0000259" key="2">
    <source>
        <dbReference type="PROSITE" id="PS50042"/>
    </source>
</evidence>
<proteinExistence type="predicted"/>
<dbReference type="InterPro" id="IPR014710">
    <property type="entry name" value="RmlC-like_jellyroll"/>
</dbReference>
<organism evidence="3 4">
    <name type="scientific">Polarella glacialis</name>
    <name type="common">Dinoflagellate</name>
    <dbReference type="NCBI Taxonomy" id="89957"/>
    <lineage>
        <taxon>Eukaryota</taxon>
        <taxon>Sar</taxon>
        <taxon>Alveolata</taxon>
        <taxon>Dinophyceae</taxon>
        <taxon>Suessiales</taxon>
        <taxon>Suessiaceae</taxon>
        <taxon>Polarella</taxon>
    </lineage>
</organism>
<evidence type="ECO:0000313" key="3">
    <source>
        <dbReference type="EMBL" id="CAE8594878.1"/>
    </source>
</evidence>
<dbReference type="InterPro" id="IPR000595">
    <property type="entry name" value="cNMP-bd_dom"/>
</dbReference>
<dbReference type="OrthoDB" id="441213at2759"/>
<accession>A0A813E1I3</accession>
<feature type="non-terminal residue" evidence="3">
    <location>
        <position position="1"/>
    </location>
</feature>